<accession>A0A845M6B6</accession>
<gene>
    <name evidence="2" type="ORF">GQE99_02750</name>
</gene>
<protein>
    <submittedName>
        <fullName evidence="2">DUF1761 family protein</fullName>
    </submittedName>
</protein>
<keyword evidence="1" id="KW-0812">Transmembrane</keyword>
<dbReference type="Proteomes" id="UP000467322">
    <property type="component" value="Unassembled WGS sequence"/>
</dbReference>
<keyword evidence="1" id="KW-0472">Membrane</keyword>
<dbReference type="RefSeq" id="WP_161350056.1">
    <property type="nucleotide sequence ID" value="NZ_WTUX01000006.1"/>
</dbReference>
<feature type="transmembrane region" description="Helical" evidence="1">
    <location>
        <begin position="50"/>
        <end position="69"/>
    </location>
</feature>
<proteinExistence type="predicted"/>
<evidence type="ECO:0000256" key="1">
    <source>
        <dbReference type="SAM" id="Phobius"/>
    </source>
</evidence>
<feature type="transmembrane region" description="Helical" evidence="1">
    <location>
        <begin position="76"/>
        <end position="96"/>
    </location>
</feature>
<keyword evidence="3" id="KW-1185">Reference proteome</keyword>
<dbReference type="AlphaFoldDB" id="A0A845M6B6"/>
<dbReference type="Pfam" id="PF08570">
    <property type="entry name" value="DUF1761"/>
    <property type="match status" value="1"/>
</dbReference>
<organism evidence="2 3">
    <name type="scientific">Maritimibacter harenae</name>
    <dbReference type="NCBI Taxonomy" id="2606218"/>
    <lineage>
        <taxon>Bacteria</taxon>
        <taxon>Pseudomonadati</taxon>
        <taxon>Pseudomonadota</taxon>
        <taxon>Alphaproteobacteria</taxon>
        <taxon>Rhodobacterales</taxon>
        <taxon>Roseobacteraceae</taxon>
        <taxon>Maritimibacter</taxon>
    </lineage>
</organism>
<dbReference type="InterPro" id="IPR013879">
    <property type="entry name" value="DUF1761"/>
</dbReference>
<dbReference type="EMBL" id="WTUX01000006">
    <property type="protein sequence ID" value="MZR11934.1"/>
    <property type="molecule type" value="Genomic_DNA"/>
</dbReference>
<sequence length="125" mass="12695">MDIAMMDWGAVALGTVLAFGLGMVWFSPKMFGRAWSTGSHSLQPPESPPVLAMVMQLLATFALAVMVGIAETAGALGFAAGITVTVALFVAGMDLFSQKTGGATAVDAGYVLANGALMIGAQVVL</sequence>
<evidence type="ECO:0000313" key="3">
    <source>
        <dbReference type="Proteomes" id="UP000467322"/>
    </source>
</evidence>
<name>A0A845M6B6_9RHOB</name>
<comment type="caution">
    <text evidence="2">The sequence shown here is derived from an EMBL/GenBank/DDBJ whole genome shotgun (WGS) entry which is preliminary data.</text>
</comment>
<evidence type="ECO:0000313" key="2">
    <source>
        <dbReference type="EMBL" id="MZR11934.1"/>
    </source>
</evidence>
<keyword evidence="1" id="KW-1133">Transmembrane helix</keyword>
<reference evidence="2 3" key="1">
    <citation type="submission" date="2019-12" db="EMBL/GenBank/DDBJ databases">
        <title>Maritimibacter sp. nov. sp. isolated from sea sand.</title>
        <authorList>
            <person name="Kim J."/>
            <person name="Jeong S.E."/>
            <person name="Jung H.S."/>
            <person name="Jeon C.O."/>
        </authorList>
    </citation>
    <scope>NUCLEOTIDE SEQUENCE [LARGE SCALE GENOMIC DNA]</scope>
    <source>
        <strain evidence="2 3">DP07</strain>
    </source>
</reference>